<dbReference type="InterPro" id="IPR008868">
    <property type="entry name" value="TniB"/>
</dbReference>
<dbReference type="AlphaFoldDB" id="A0A8D5AMY3"/>
<sequence>MSGYEHIHPDFRHIMSLSDKERLQFMDQPRWIGYHSAKQIMDTLQGLLHKPERPRMPNLLIVGDPNNGKTTIVRRFRDLCGQGYVNEDAEPVKPIILAEAPPSADEKGLYISILERFYAPYRATDPASKLRYQVIHLFRACHVSMLIIDEFHSLLTGSPIKQREVMNAIKLLCNELVIPIVGVGTREAVRVLHTDPQHASRFEVMSLPLWEPNQDFQRLLAGFEKVLPLKQPSKLHQPELASLLHTISEGNIGNLHRLIVECANDAIKTGREQIDKTTIESKAWLRPTRGIREVMA</sequence>
<keyword evidence="2" id="KW-1185">Reference proteome</keyword>
<name>A0A8D5AMY3_9GAMM</name>
<reference evidence="1" key="1">
    <citation type="submission" date="2019-06" db="EMBL/GenBank/DDBJ databases">
        <title>Complete genome sequence of Methylogaea oryzae strain JCM16910.</title>
        <authorList>
            <person name="Asakawa S."/>
        </authorList>
    </citation>
    <scope>NUCLEOTIDE SEQUENCE</scope>
    <source>
        <strain evidence="1">E10</strain>
    </source>
</reference>
<dbReference type="Proteomes" id="UP000824988">
    <property type="component" value="Chromosome"/>
</dbReference>
<accession>A0A8D5AMY3</accession>
<dbReference type="EMBL" id="AP019782">
    <property type="protein sequence ID" value="BBL71550.1"/>
    <property type="molecule type" value="Genomic_DNA"/>
</dbReference>
<organism evidence="1 2">
    <name type="scientific">Methylogaea oryzae</name>
    <dbReference type="NCBI Taxonomy" id="1295382"/>
    <lineage>
        <taxon>Bacteria</taxon>
        <taxon>Pseudomonadati</taxon>
        <taxon>Pseudomonadota</taxon>
        <taxon>Gammaproteobacteria</taxon>
        <taxon>Methylococcales</taxon>
        <taxon>Methylococcaceae</taxon>
        <taxon>Methylogaea</taxon>
    </lineage>
</organism>
<dbReference type="RefSeq" id="WP_221047033.1">
    <property type="nucleotide sequence ID" value="NZ_AP019782.1"/>
</dbReference>
<evidence type="ECO:0000313" key="1">
    <source>
        <dbReference type="EMBL" id="BBL71550.1"/>
    </source>
</evidence>
<gene>
    <name evidence="1" type="ORF">MoryE10_21560</name>
</gene>
<dbReference type="Pfam" id="PF05621">
    <property type="entry name" value="TniB"/>
    <property type="match status" value="1"/>
</dbReference>
<protein>
    <submittedName>
        <fullName evidence="1">Transposase</fullName>
    </submittedName>
</protein>
<evidence type="ECO:0000313" key="2">
    <source>
        <dbReference type="Proteomes" id="UP000824988"/>
    </source>
</evidence>
<proteinExistence type="predicted"/>
<dbReference type="KEGG" id="moz:MoryE10_21560"/>